<reference evidence="5 6" key="1">
    <citation type="journal article" date="2014" name="Genome Announc.">
        <title>Draft Genome Sequence of Paenibacillus pini JCM 16418T, Isolated from the Rhizosphere of Pine Tree.</title>
        <authorList>
            <person name="Yuki M."/>
            <person name="Oshima K."/>
            <person name="Suda W."/>
            <person name="Oshida Y."/>
            <person name="Kitamura K."/>
            <person name="Iida Y."/>
            <person name="Hattori M."/>
            <person name="Ohkuma M."/>
        </authorList>
    </citation>
    <scope>NUCLEOTIDE SEQUENCE [LARGE SCALE GENOMIC DNA]</scope>
    <source>
        <strain evidence="5 6">JCM 16418</strain>
    </source>
</reference>
<dbReference type="InterPro" id="IPR050662">
    <property type="entry name" value="Sec-metab_biosynth-thioest"/>
</dbReference>
<dbReference type="InterPro" id="IPR048933">
    <property type="entry name" value="B_lactamase-like_C"/>
</dbReference>
<dbReference type="OrthoDB" id="9761531at2"/>
<feature type="domain" description="Metallo-beta-lactamase" evidence="4">
    <location>
        <begin position="27"/>
        <end position="242"/>
    </location>
</feature>
<dbReference type="Gene3D" id="3.60.15.10">
    <property type="entry name" value="Ribonuclease Z/Hydroxyacylglutathione hydrolase-like"/>
    <property type="match status" value="1"/>
</dbReference>
<proteinExistence type="predicted"/>
<evidence type="ECO:0000313" key="5">
    <source>
        <dbReference type="EMBL" id="GAF09975.1"/>
    </source>
</evidence>
<dbReference type="eggNOG" id="COG0491">
    <property type="taxonomic scope" value="Bacteria"/>
</dbReference>
<name>W7YGB2_9BACL</name>
<evidence type="ECO:0000256" key="2">
    <source>
        <dbReference type="ARBA" id="ARBA00034301"/>
    </source>
</evidence>
<comment type="function">
    <text evidence="2">Counteracts the endogenous Pycsar antiviral defense system. Phosphodiesterase that enables metal-dependent hydrolysis of host cyclic nucleotide Pycsar defense signals such as cCMP and cUMP.</text>
</comment>
<sequence>MNMPEITKHKEDGLTQVKISMAYPLRWVNSYILHEEDGGGVTIIDPGPRNEETEAEWALVMDQLGFTFTDVLAIVLTHHHPDHVGLSGWFQEQSGCEVWISERAEQERQLMWGPHSTMAEDLPELFRVHGMPEEWVSQLKAHLDSFLTQVSPSPKITLLKDGIPIEIGGRSWLPIETWGHAAGHISLYHPQSGVILCGDAVLPQISPNVSLTPGSDPQPLYSFMQGLERLKQYEVSRAFAGHRNPFTHYMERLDALLEHHKERLERVQAMLQGAPATGFEICTALFGNRLGIHQLRFAMCEALAHTTELVRRGHVELFYNDKGKAAYRLL</sequence>
<comment type="catalytic activity">
    <reaction evidence="1">
        <text>3',5'-cyclic CMP + H2O = CMP + H(+)</text>
        <dbReference type="Rhea" id="RHEA:72675"/>
        <dbReference type="ChEBI" id="CHEBI:15377"/>
        <dbReference type="ChEBI" id="CHEBI:15378"/>
        <dbReference type="ChEBI" id="CHEBI:58003"/>
        <dbReference type="ChEBI" id="CHEBI:60377"/>
    </reaction>
    <physiologicalReaction direction="left-to-right" evidence="1">
        <dbReference type="Rhea" id="RHEA:72676"/>
    </physiologicalReaction>
</comment>
<dbReference type="EMBL" id="BAVZ01000017">
    <property type="protein sequence ID" value="GAF09975.1"/>
    <property type="molecule type" value="Genomic_DNA"/>
</dbReference>
<evidence type="ECO:0000256" key="3">
    <source>
        <dbReference type="ARBA" id="ARBA00048505"/>
    </source>
</evidence>
<dbReference type="InterPro" id="IPR036866">
    <property type="entry name" value="RibonucZ/Hydroxyglut_hydro"/>
</dbReference>
<accession>W7YGB2</accession>
<protein>
    <recommendedName>
        <fullName evidence="4">Metallo-beta-lactamase domain-containing protein</fullName>
    </recommendedName>
</protein>
<dbReference type="Proteomes" id="UP000019364">
    <property type="component" value="Unassembled WGS sequence"/>
</dbReference>
<dbReference type="Pfam" id="PF00753">
    <property type="entry name" value="Lactamase_B"/>
    <property type="match status" value="1"/>
</dbReference>
<dbReference type="Gene3D" id="1.10.10.10">
    <property type="entry name" value="Winged helix-like DNA-binding domain superfamily/Winged helix DNA-binding domain"/>
    <property type="match status" value="1"/>
</dbReference>
<evidence type="ECO:0000256" key="1">
    <source>
        <dbReference type="ARBA" id="ARBA00034221"/>
    </source>
</evidence>
<dbReference type="PANTHER" id="PTHR23131">
    <property type="entry name" value="ENDORIBONUCLEASE LACTB2"/>
    <property type="match status" value="1"/>
</dbReference>
<dbReference type="AlphaFoldDB" id="W7YGB2"/>
<gene>
    <name evidence="5" type="ORF">JCM16418_4142</name>
</gene>
<dbReference type="STRING" id="1236976.JCM16418_4142"/>
<dbReference type="SMART" id="SM00849">
    <property type="entry name" value="Lactamase_B"/>
    <property type="match status" value="1"/>
</dbReference>
<organism evidence="5 6">
    <name type="scientific">Paenibacillus pini JCM 16418</name>
    <dbReference type="NCBI Taxonomy" id="1236976"/>
    <lineage>
        <taxon>Bacteria</taxon>
        <taxon>Bacillati</taxon>
        <taxon>Bacillota</taxon>
        <taxon>Bacilli</taxon>
        <taxon>Bacillales</taxon>
        <taxon>Paenibacillaceae</taxon>
        <taxon>Paenibacillus</taxon>
    </lineage>
</organism>
<dbReference type="SUPFAM" id="SSF56281">
    <property type="entry name" value="Metallo-hydrolase/oxidoreductase"/>
    <property type="match status" value="1"/>
</dbReference>
<dbReference type="InterPro" id="IPR001279">
    <property type="entry name" value="Metallo-B-lactamas"/>
</dbReference>
<keyword evidence="6" id="KW-1185">Reference proteome</keyword>
<dbReference type="Pfam" id="PF21221">
    <property type="entry name" value="B_lactamase-like_C"/>
    <property type="match status" value="1"/>
</dbReference>
<dbReference type="PANTHER" id="PTHR23131:SF4">
    <property type="entry name" value="METALLO-BETA-LACTAMASE SUPERFAMILY POTEIN"/>
    <property type="match status" value="1"/>
</dbReference>
<evidence type="ECO:0000259" key="4">
    <source>
        <dbReference type="SMART" id="SM00849"/>
    </source>
</evidence>
<comment type="catalytic activity">
    <reaction evidence="3">
        <text>3',5'-cyclic UMP + H2O = UMP + H(+)</text>
        <dbReference type="Rhea" id="RHEA:70575"/>
        <dbReference type="ChEBI" id="CHEBI:15377"/>
        <dbReference type="ChEBI" id="CHEBI:15378"/>
        <dbReference type="ChEBI" id="CHEBI:57865"/>
        <dbReference type="ChEBI" id="CHEBI:184387"/>
    </reaction>
    <physiologicalReaction direction="left-to-right" evidence="3">
        <dbReference type="Rhea" id="RHEA:70576"/>
    </physiologicalReaction>
</comment>
<evidence type="ECO:0000313" key="6">
    <source>
        <dbReference type="Proteomes" id="UP000019364"/>
    </source>
</evidence>
<dbReference type="InterPro" id="IPR036388">
    <property type="entry name" value="WH-like_DNA-bd_sf"/>
</dbReference>
<comment type="caution">
    <text evidence="5">The sequence shown here is derived from an EMBL/GenBank/DDBJ whole genome shotgun (WGS) entry which is preliminary data.</text>
</comment>
<dbReference type="RefSeq" id="WP_148298861.1">
    <property type="nucleotide sequence ID" value="NZ_BAVZ01000017.1"/>
</dbReference>